<dbReference type="Proteomes" id="UP000636479">
    <property type="component" value="Unassembled WGS sequence"/>
</dbReference>
<keyword evidence="3" id="KW-1185">Reference proteome</keyword>
<dbReference type="OrthoDB" id="2393824at2759"/>
<reference evidence="2" key="1">
    <citation type="submission" date="2020-05" db="EMBL/GenBank/DDBJ databases">
        <title>Mycena genomes resolve the evolution of fungal bioluminescence.</title>
        <authorList>
            <person name="Tsai I.J."/>
        </authorList>
    </citation>
    <scope>NUCLEOTIDE SEQUENCE</scope>
    <source>
        <strain evidence="2">171206Taipei</strain>
    </source>
</reference>
<dbReference type="GeneID" id="59347946"/>
<feature type="compositionally biased region" description="Acidic residues" evidence="1">
    <location>
        <begin position="874"/>
        <end position="890"/>
    </location>
</feature>
<proteinExistence type="predicted"/>
<accession>A0A8H6SH54</accession>
<evidence type="ECO:0000256" key="1">
    <source>
        <dbReference type="SAM" id="MobiDB-lite"/>
    </source>
</evidence>
<organism evidence="2 3">
    <name type="scientific">Mycena indigotica</name>
    <dbReference type="NCBI Taxonomy" id="2126181"/>
    <lineage>
        <taxon>Eukaryota</taxon>
        <taxon>Fungi</taxon>
        <taxon>Dikarya</taxon>
        <taxon>Basidiomycota</taxon>
        <taxon>Agaricomycotina</taxon>
        <taxon>Agaricomycetes</taxon>
        <taxon>Agaricomycetidae</taxon>
        <taxon>Agaricales</taxon>
        <taxon>Marasmiineae</taxon>
        <taxon>Mycenaceae</taxon>
        <taxon>Mycena</taxon>
    </lineage>
</organism>
<feature type="compositionally biased region" description="Basic and acidic residues" evidence="1">
    <location>
        <begin position="892"/>
        <end position="908"/>
    </location>
</feature>
<sequence length="948" mass="108453">MQTLSTISMPEHTIATSKPSPVESIDDAAPILSTLLSMAFSNATRPINEQLVSESACKQILSTQSRLYQLLRANKVTFPQVFDSPLFPPLVSTAILEYLDTLRPHLEQTSASDEIFERWMPRARSSSPIYSDADVISHFEALNLQRVSRTGGLRIILYNLGRFKQNPALCQRLERLFSPTDKFFVNSTGTGKTRLCFEGLCSNWGLYFTFAVGHRNLGSHDLQLAIRKRCGWGEGFNDEELDHDQMREQNTACALRYFGAILLARLLVFQMFLEIVVSRGGLKEEHKARWLQTQLTSHRFTMMANDAFGSLADLLVTHETPFLQSNIDDVLRKIHTVIGRDEPLLIVLDEAQLACDILPNSFGDGQPLLWEIIRGWKALTRGTCKIICVGNHITPPMFTDSFEQISETSCFDDPDTHETYINQFLPPKLRDSPSGRFLVARLWRWCRGRYWLTDEFLEMLLAEGLQFPHNCLSVFIERTTEAKPFDAVKTQFEEGLPRGYSWASRVSKASDFSNLFPDQEDLILDLLYCYMTTHNGRSFGPGENLDLLRKDYVLFAKADMSRVSFDEPLFLIRAARRLFPFPVKWILRDRPHRHPATFISSLRLNPPRTRESLAHCYAFYVTQVLGEPRLLLDIVNFPHVVPAWAHQTAQLVRFFVDEQGDFQRELGLIDAYQSLRPLATTTATLEETTRWINHEYGTIFCIPSSPNVDLLYALQLADKSRIWVAVRLFATDEPVMPDELSPAISLLDIDSLFVETPADFVASRRAADGLRSLPNVRQRPCVLRTISSFPVEVDLCSSVYQRSRDVAHLSFTKLRFKESQVMQEDFFAAIVNGVIAGTKRKSRWDDGSMHMERKKARVLLREMEFKPPTIWGDDASEYSDPEDMHEEPDFTWDVRSDDLWRESWKEPATKAPPPPRKPRKRKTGLSKPKPEPVAKAKGKADRPPKKRY</sequence>
<gene>
    <name evidence="2" type="ORF">MIND_00877300</name>
</gene>
<protein>
    <submittedName>
        <fullName evidence="2">Uncharacterized protein</fullName>
    </submittedName>
</protein>
<evidence type="ECO:0000313" key="2">
    <source>
        <dbReference type="EMBL" id="KAF7299284.1"/>
    </source>
</evidence>
<evidence type="ECO:0000313" key="3">
    <source>
        <dbReference type="Proteomes" id="UP000636479"/>
    </source>
</evidence>
<dbReference type="AlphaFoldDB" id="A0A8H6SH54"/>
<name>A0A8H6SH54_9AGAR</name>
<comment type="caution">
    <text evidence="2">The sequence shown here is derived from an EMBL/GenBank/DDBJ whole genome shotgun (WGS) entry which is preliminary data.</text>
</comment>
<dbReference type="EMBL" id="JACAZF010000007">
    <property type="protein sequence ID" value="KAF7299284.1"/>
    <property type="molecule type" value="Genomic_DNA"/>
</dbReference>
<feature type="region of interest" description="Disordered" evidence="1">
    <location>
        <begin position="1"/>
        <end position="20"/>
    </location>
</feature>
<feature type="region of interest" description="Disordered" evidence="1">
    <location>
        <begin position="871"/>
        <end position="948"/>
    </location>
</feature>
<feature type="compositionally biased region" description="Basic and acidic residues" evidence="1">
    <location>
        <begin position="928"/>
        <end position="948"/>
    </location>
</feature>
<dbReference type="RefSeq" id="XP_037218672.1">
    <property type="nucleotide sequence ID" value="XM_037365430.1"/>
</dbReference>
<feature type="compositionally biased region" description="Polar residues" evidence="1">
    <location>
        <begin position="1"/>
        <end position="19"/>
    </location>
</feature>